<feature type="region of interest" description="Disordered" evidence="1">
    <location>
        <begin position="1"/>
        <end position="22"/>
    </location>
</feature>
<dbReference type="Gene3D" id="1.25.40.620">
    <property type="match status" value="1"/>
</dbReference>
<dbReference type="Pfam" id="PF05419">
    <property type="entry name" value="GUN4"/>
    <property type="match status" value="1"/>
</dbReference>
<evidence type="ECO:0000259" key="2">
    <source>
        <dbReference type="Pfam" id="PF05419"/>
    </source>
</evidence>
<gene>
    <name evidence="3" type="ORF">FNH08_07295</name>
</gene>
<protein>
    <submittedName>
        <fullName evidence="3">Peptidase</fullName>
    </submittedName>
</protein>
<feature type="domain" description="GUN4-like" evidence="2">
    <location>
        <begin position="40"/>
        <end position="139"/>
    </location>
</feature>
<dbReference type="AlphaFoldDB" id="A0A5N8XC05"/>
<name>A0A5N8XC05_9ACTN</name>
<evidence type="ECO:0000313" key="4">
    <source>
        <dbReference type="Proteomes" id="UP000400924"/>
    </source>
</evidence>
<organism evidence="3 4">
    <name type="scientific">Streptomyces spongiae</name>
    <dbReference type="NCBI Taxonomy" id="565072"/>
    <lineage>
        <taxon>Bacteria</taxon>
        <taxon>Bacillati</taxon>
        <taxon>Actinomycetota</taxon>
        <taxon>Actinomycetes</taxon>
        <taxon>Kitasatosporales</taxon>
        <taxon>Streptomycetaceae</taxon>
        <taxon>Streptomyces</taxon>
    </lineage>
</organism>
<dbReference type="InterPro" id="IPR008629">
    <property type="entry name" value="GUN4-like"/>
</dbReference>
<dbReference type="InterPro" id="IPR037215">
    <property type="entry name" value="GUN4-like_sf"/>
</dbReference>
<dbReference type="RefSeq" id="WP_194238404.1">
    <property type="nucleotide sequence ID" value="NZ_VJZC01000030.1"/>
</dbReference>
<proteinExistence type="predicted"/>
<keyword evidence="4" id="KW-1185">Reference proteome</keyword>
<feature type="non-terminal residue" evidence="3">
    <location>
        <position position="1"/>
    </location>
</feature>
<comment type="caution">
    <text evidence="3">The sequence shown here is derived from an EMBL/GenBank/DDBJ whole genome shotgun (WGS) entry which is preliminary data.</text>
</comment>
<reference evidence="3 4" key="1">
    <citation type="submission" date="2019-07" db="EMBL/GenBank/DDBJ databases">
        <title>New species of Amycolatopsis and Streptomyces.</title>
        <authorList>
            <person name="Duangmal K."/>
            <person name="Teo W.F.A."/>
            <person name="Lipun K."/>
        </authorList>
    </citation>
    <scope>NUCLEOTIDE SEQUENCE [LARGE SCALE GENOMIC DNA]</scope>
    <source>
        <strain evidence="3 4">NBRC 106415</strain>
    </source>
</reference>
<accession>A0A5N8XC05</accession>
<evidence type="ECO:0000313" key="3">
    <source>
        <dbReference type="EMBL" id="MPY56982.1"/>
    </source>
</evidence>
<sequence length="186" mass="20953">SQRSDRQPPAAPRTQPVLPLPAAQPLMPAVRAPVRRSLITLEALLAEHETEHADLLTTTLLLEAVDRLETGWLRRSDGKRLPEALLSGIDSLWSRFSGGAYGFGAQVRRARVSGGRHADFMALSVGYGWRSSPYETVPKYQHFTGAAGRFAFFPTLRNPQSEQYRDWYDQWTETVLAVHLRLRERG</sequence>
<dbReference type="Proteomes" id="UP000400924">
    <property type="component" value="Unassembled WGS sequence"/>
</dbReference>
<dbReference type="SUPFAM" id="SSF140869">
    <property type="entry name" value="GUN4-like"/>
    <property type="match status" value="1"/>
</dbReference>
<dbReference type="EMBL" id="VJZC01000030">
    <property type="protein sequence ID" value="MPY56982.1"/>
    <property type="molecule type" value="Genomic_DNA"/>
</dbReference>
<evidence type="ECO:0000256" key="1">
    <source>
        <dbReference type="SAM" id="MobiDB-lite"/>
    </source>
</evidence>